<organism evidence="3">
    <name type="scientific">Melampsora larici-populina (strain 98AG31 / pathotype 3-4-7)</name>
    <name type="common">Poplar leaf rust fungus</name>
    <dbReference type="NCBI Taxonomy" id="747676"/>
    <lineage>
        <taxon>Eukaryota</taxon>
        <taxon>Fungi</taxon>
        <taxon>Dikarya</taxon>
        <taxon>Basidiomycota</taxon>
        <taxon>Pucciniomycotina</taxon>
        <taxon>Pucciniomycetes</taxon>
        <taxon>Pucciniales</taxon>
        <taxon>Melampsoraceae</taxon>
        <taxon>Melampsora</taxon>
    </lineage>
</organism>
<sequence>MVHRRIQNVPLGFLASHRRRQDTTNRPISPTPTGPTRMSPRLLRTNTYRPLISSLAGPTGFGPPGSPRKRNMPYPVPLENSLQLPTRQPAGFMSASECDALEWSHSVSPAQNPFTRLRNASNYAPGPSPIYQAGYDHAGFTSSFTSDGQLALDTAGSPTLLGSSTILGSHSSQTNASTTLTSNTPSGPITLVIDDDHNGVCRDGCTGCNCLPDDTSEDLPLANSILEGLPTRALPLPEGPIAHYDELPLRTFEITFNVYQRKVPATDSVAGRIKKGRGRHLKVAPKPAKPQWSNYKPLVPTYSVLPVGSFSWSDWRTKLFNACNERLQGISDALAAAKRGGTLAIQGFINGTDRKTTKQRVYLTDDVSFGQFVHAILAAPSTATVGIKIVHPHPKNNEDANRSLAKSTNGSGANPPSDPSDELDGSESEGSDALTPAEKKYKLLMARFEKAFKSGENVATAVNTKDTSKVLLLNTARIRTWANDWADGVPGVDEMNPPMARPNFNWVNASDYEDEKAELLGLRDRRPRGSQPQSAGSTSGGTVIHHNYYGQGMPSPGMPVPSAGFHPATPSFD</sequence>
<keyword evidence="3" id="KW-1185">Reference proteome</keyword>
<feature type="compositionally biased region" description="Acidic residues" evidence="1">
    <location>
        <begin position="419"/>
        <end position="430"/>
    </location>
</feature>
<feature type="region of interest" description="Disordered" evidence="1">
    <location>
        <begin position="522"/>
        <end position="573"/>
    </location>
</feature>
<feature type="region of interest" description="Disordered" evidence="1">
    <location>
        <begin position="1"/>
        <end position="72"/>
    </location>
</feature>
<dbReference type="HOGENOM" id="CLU_475730_0_0_1"/>
<dbReference type="RefSeq" id="XP_007410046.1">
    <property type="nucleotide sequence ID" value="XM_007409984.1"/>
</dbReference>
<gene>
    <name evidence="2" type="ORF">MELLADRAFT_86447</name>
</gene>
<protein>
    <submittedName>
        <fullName evidence="2">Uncharacterized protein</fullName>
    </submittedName>
</protein>
<dbReference type="VEuPathDB" id="FungiDB:MELLADRAFT_86447"/>
<feature type="region of interest" description="Disordered" evidence="1">
    <location>
        <begin position="391"/>
        <end position="436"/>
    </location>
</feature>
<evidence type="ECO:0000313" key="2">
    <source>
        <dbReference type="EMBL" id="EGG06606.1"/>
    </source>
</evidence>
<dbReference type="AlphaFoldDB" id="F4RLV3"/>
<proteinExistence type="predicted"/>
<dbReference type="Proteomes" id="UP000001072">
    <property type="component" value="Unassembled WGS sequence"/>
</dbReference>
<reference evidence="3" key="1">
    <citation type="journal article" date="2011" name="Proc. Natl. Acad. Sci. U.S.A.">
        <title>Obligate biotrophy features unraveled by the genomic analysis of rust fungi.</title>
        <authorList>
            <person name="Duplessis S."/>
            <person name="Cuomo C.A."/>
            <person name="Lin Y.-C."/>
            <person name="Aerts A."/>
            <person name="Tisserant E."/>
            <person name="Veneault-Fourrey C."/>
            <person name="Joly D.L."/>
            <person name="Hacquard S."/>
            <person name="Amselem J."/>
            <person name="Cantarel B.L."/>
            <person name="Chiu R."/>
            <person name="Coutinho P.M."/>
            <person name="Feau N."/>
            <person name="Field M."/>
            <person name="Frey P."/>
            <person name="Gelhaye E."/>
            <person name="Goldberg J."/>
            <person name="Grabherr M.G."/>
            <person name="Kodira C.D."/>
            <person name="Kohler A."/>
            <person name="Kuees U."/>
            <person name="Lindquist E.A."/>
            <person name="Lucas S.M."/>
            <person name="Mago R."/>
            <person name="Mauceli E."/>
            <person name="Morin E."/>
            <person name="Murat C."/>
            <person name="Pangilinan J.L."/>
            <person name="Park R."/>
            <person name="Pearson M."/>
            <person name="Quesneville H."/>
            <person name="Rouhier N."/>
            <person name="Sakthikumar S."/>
            <person name="Salamov A.A."/>
            <person name="Schmutz J."/>
            <person name="Selles B."/>
            <person name="Shapiro H."/>
            <person name="Tanguay P."/>
            <person name="Tuskan G.A."/>
            <person name="Henrissat B."/>
            <person name="Van de Peer Y."/>
            <person name="Rouze P."/>
            <person name="Ellis J.G."/>
            <person name="Dodds P.N."/>
            <person name="Schein J.E."/>
            <person name="Zhong S."/>
            <person name="Hamelin R.C."/>
            <person name="Grigoriev I.V."/>
            <person name="Szabo L.J."/>
            <person name="Martin F."/>
        </authorList>
    </citation>
    <scope>NUCLEOTIDE SEQUENCE [LARGE SCALE GENOMIC DNA]</scope>
    <source>
        <strain evidence="3">98AG31 / pathotype 3-4-7</strain>
    </source>
</reference>
<name>F4RLV3_MELLP</name>
<feature type="compositionally biased region" description="Polar residues" evidence="1">
    <location>
        <begin position="530"/>
        <end position="541"/>
    </location>
</feature>
<evidence type="ECO:0000256" key="1">
    <source>
        <dbReference type="SAM" id="MobiDB-lite"/>
    </source>
</evidence>
<dbReference type="KEGG" id="mlr:MELLADRAFT_86447"/>
<dbReference type="GeneID" id="18934189"/>
<feature type="compositionally biased region" description="Polar residues" evidence="1">
    <location>
        <begin position="404"/>
        <end position="414"/>
    </location>
</feature>
<dbReference type="EMBL" id="GL883107">
    <property type="protein sequence ID" value="EGG06606.1"/>
    <property type="molecule type" value="Genomic_DNA"/>
</dbReference>
<accession>F4RLV3</accession>
<evidence type="ECO:0000313" key="3">
    <source>
        <dbReference type="Proteomes" id="UP000001072"/>
    </source>
</evidence>
<dbReference type="InParanoid" id="F4RLV3"/>